<name>A0ABR9VWF8_9SYNC</name>
<keyword evidence="2" id="KW-1185">Reference proteome</keyword>
<sequence>MTLIITTIKMAEANPPVLSSRSPLEFSLLPPWQGQHRWLSLAATFQKKAHYHHG</sequence>
<comment type="caution">
    <text evidence="1">The sequence shown here is derived from an EMBL/GenBank/DDBJ whole genome shotgun (WGS) entry which is preliminary data.</text>
</comment>
<dbReference type="Proteomes" id="UP000658720">
    <property type="component" value="Unassembled WGS sequence"/>
</dbReference>
<organism evidence="1 2">
    <name type="scientific">Synechocystis salina LEGE 00031</name>
    <dbReference type="NCBI Taxonomy" id="1828736"/>
    <lineage>
        <taxon>Bacteria</taxon>
        <taxon>Bacillati</taxon>
        <taxon>Cyanobacteriota</taxon>
        <taxon>Cyanophyceae</taxon>
        <taxon>Synechococcales</taxon>
        <taxon>Merismopediaceae</taxon>
        <taxon>Synechocystis</taxon>
    </lineage>
</organism>
<proteinExistence type="predicted"/>
<dbReference type="RefSeq" id="WP_194021233.1">
    <property type="nucleotide sequence ID" value="NZ_JADEVV010000081.1"/>
</dbReference>
<evidence type="ECO:0000313" key="1">
    <source>
        <dbReference type="EMBL" id="MBE9255697.1"/>
    </source>
</evidence>
<protein>
    <submittedName>
        <fullName evidence="1">Uncharacterized protein</fullName>
    </submittedName>
</protein>
<dbReference type="EMBL" id="JADEVV010000081">
    <property type="protein sequence ID" value="MBE9255697.1"/>
    <property type="molecule type" value="Genomic_DNA"/>
</dbReference>
<reference evidence="1 2" key="1">
    <citation type="submission" date="2020-10" db="EMBL/GenBank/DDBJ databases">
        <authorList>
            <person name="Castelo-Branco R."/>
            <person name="Eusebio N."/>
            <person name="Adriana R."/>
            <person name="Vieira A."/>
            <person name="Brugerolle De Fraissinette N."/>
            <person name="Rezende De Castro R."/>
            <person name="Schneider M.P."/>
            <person name="Vasconcelos V."/>
            <person name="Leao P.N."/>
        </authorList>
    </citation>
    <scope>NUCLEOTIDE SEQUENCE [LARGE SCALE GENOMIC DNA]</scope>
    <source>
        <strain evidence="1 2">LEGE 00031</strain>
    </source>
</reference>
<evidence type="ECO:0000313" key="2">
    <source>
        <dbReference type="Proteomes" id="UP000658720"/>
    </source>
</evidence>
<gene>
    <name evidence="1" type="ORF">IQ217_18040</name>
</gene>
<accession>A0ABR9VWF8</accession>